<dbReference type="SMART" id="SM00108">
    <property type="entry name" value="B_lectin"/>
    <property type="match status" value="1"/>
</dbReference>
<sequence length="201" mass="22455">MTRIDRDETRVESKEARHEKREQRRRDRMEGRDRSSSSSSSSSDNEGRLGGMMHKKKAATTPHPTPTHQPPPMAVHQDKNLESDRPDLVLDTMEVDVRLTEGQVRKSKGKNVVLNMQGDGNLVLYGPNSKVLWAAGTNKNVKGNFAILQRDGNFVVYNHQSSPLWASNTAGKGSPPHRLLLQDDGNLVIYDAANHVIKINN</sequence>
<feature type="compositionally biased region" description="Basic and acidic residues" evidence="1">
    <location>
        <begin position="1"/>
        <end position="35"/>
    </location>
</feature>
<protein>
    <recommendedName>
        <fullName evidence="2">Bulb-type lectin domain-containing protein</fullName>
    </recommendedName>
</protein>
<dbReference type="Proteomes" id="UP001211065">
    <property type="component" value="Unassembled WGS sequence"/>
</dbReference>
<keyword evidence="4" id="KW-1185">Reference proteome</keyword>
<feature type="domain" description="Bulb-type lectin" evidence="2">
    <location>
        <begin position="90"/>
        <end position="201"/>
    </location>
</feature>
<comment type="caution">
    <text evidence="3">The sequence shown here is derived from an EMBL/GenBank/DDBJ whole genome shotgun (WGS) entry which is preliminary data.</text>
</comment>
<evidence type="ECO:0000313" key="4">
    <source>
        <dbReference type="Proteomes" id="UP001211065"/>
    </source>
</evidence>
<dbReference type="EMBL" id="JADGJW010000785">
    <property type="protein sequence ID" value="KAJ3212318.1"/>
    <property type="molecule type" value="Genomic_DNA"/>
</dbReference>
<dbReference type="CDD" id="cd00028">
    <property type="entry name" value="B_lectin"/>
    <property type="match status" value="1"/>
</dbReference>
<dbReference type="PROSITE" id="PS50927">
    <property type="entry name" value="BULB_LECTIN"/>
    <property type="match status" value="1"/>
</dbReference>
<proteinExistence type="predicted"/>
<dbReference type="SUPFAM" id="SSF51110">
    <property type="entry name" value="alpha-D-mannose-specific plant lectins"/>
    <property type="match status" value="1"/>
</dbReference>
<feature type="compositionally biased region" description="Pro residues" evidence="1">
    <location>
        <begin position="63"/>
        <end position="73"/>
    </location>
</feature>
<evidence type="ECO:0000256" key="1">
    <source>
        <dbReference type="SAM" id="MobiDB-lite"/>
    </source>
</evidence>
<feature type="region of interest" description="Disordered" evidence="1">
    <location>
        <begin position="1"/>
        <end position="79"/>
    </location>
</feature>
<gene>
    <name evidence="3" type="ORF">HK099_007759</name>
</gene>
<name>A0AAD5XTF8_9FUNG</name>
<reference evidence="3" key="1">
    <citation type="submission" date="2020-05" db="EMBL/GenBank/DDBJ databases">
        <title>Phylogenomic resolution of chytrid fungi.</title>
        <authorList>
            <person name="Stajich J.E."/>
            <person name="Amses K."/>
            <person name="Simmons R."/>
            <person name="Seto K."/>
            <person name="Myers J."/>
            <person name="Bonds A."/>
            <person name="Quandt C.A."/>
            <person name="Barry K."/>
            <person name="Liu P."/>
            <person name="Grigoriev I."/>
            <person name="Longcore J.E."/>
            <person name="James T.Y."/>
        </authorList>
    </citation>
    <scope>NUCLEOTIDE SEQUENCE</scope>
    <source>
        <strain evidence="3">JEL0476</strain>
    </source>
</reference>
<evidence type="ECO:0000259" key="2">
    <source>
        <dbReference type="PROSITE" id="PS50927"/>
    </source>
</evidence>
<dbReference type="InterPro" id="IPR036426">
    <property type="entry name" value="Bulb-type_lectin_dom_sf"/>
</dbReference>
<evidence type="ECO:0000313" key="3">
    <source>
        <dbReference type="EMBL" id="KAJ3212318.1"/>
    </source>
</evidence>
<organism evidence="3 4">
    <name type="scientific">Clydaea vesicula</name>
    <dbReference type="NCBI Taxonomy" id="447962"/>
    <lineage>
        <taxon>Eukaryota</taxon>
        <taxon>Fungi</taxon>
        <taxon>Fungi incertae sedis</taxon>
        <taxon>Chytridiomycota</taxon>
        <taxon>Chytridiomycota incertae sedis</taxon>
        <taxon>Chytridiomycetes</taxon>
        <taxon>Lobulomycetales</taxon>
        <taxon>Lobulomycetaceae</taxon>
        <taxon>Clydaea</taxon>
    </lineage>
</organism>
<dbReference type="Gene3D" id="2.90.10.10">
    <property type="entry name" value="Bulb-type lectin domain"/>
    <property type="match status" value="2"/>
</dbReference>
<dbReference type="AlphaFoldDB" id="A0AAD5XTF8"/>
<dbReference type="InterPro" id="IPR001480">
    <property type="entry name" value="Bulb-type_lectin_dom"/>
</dbReference>
<accession>A0AAD5XTF8</accession>